<sequence>MGTITVRTAEHADLDTVVDIHIRSRRGYYEGHVPESVLRDWEGRVRAAGYRLDPGPTRRWLCAELDGLLVGFALVTATGRLWQLHVDPDRRGNGVGTALHDACVAALVGLGARRGELDVFVDNHRGREFHRSRGWREVGTTQEEYVHVLMERDLTR</sequence>
<dbReference type="SUPFAM" id="SSF55729">
    <property type="entry name" value="Acyl-CoA N-acyltransferases (Nat)"/>
    <property type="match status" value="1"/>
</dbReference>
<keyword evidence="1" id="KW-0808">Transferase</keyword>
<feature type="domain" description="N-acetyltransferase" evidence="3">
    <location>
        <begin position="4"/>
        <end position="155"/>
    </location>
</feature>
<dbReference type="Proteomes" id="UP000542674">
    <property type="component" value="Unassembled WGS sequence"/>
</dbReference>
<evidence type="ECO:0000259" key="3">
    <source>
        <dbReference type="PROSITE" id="PS51186"/>
    </source>
</evidence>
<comment type="caution">
    <text evidence="4">The sequence shown here is derived from an EMBL/GenBank/DDBJ whole genome shotgun (WGS) entry which is preliminary data.</text>
</comment>
<dbReference type="PROSITE" id="PS51186">
    <property type="entry name" value="GNAT"/>
    <property type="match status" value="1"/>
</dbReference>
<dbReference type="InterPro" id="IPR050832">
    <property type="entry name" value="Bact_Acetyltransf"/>
</dbReference>
<keyword evidence="2" id="KW-0012">Acyltransferase</keyword>
<accession>A0A7W7WXX8</accession>
<proteinExistence type="predicted"/>
<evidence type="ECO:0000313" key="4">
    <source>
        <dbReference type="EMBL" id="MBB4967909.1"/>
    </source>
</evidence>
<evidence type="ECO:0000313" key="5">
    <source>
        <dbReference type="Proteomes" id="UP000542674"/>
    </source>
</evidence>
<dbReference type="GO" id="GO:0005840">
    <property type="term" value="C:ribosome"/>
    <property type="evidence" value="ECO:0007669"/>
    <property type="project" value="UniProtKB-KW"/>
</dbReference>
<dbReference type="Gene3D" id="3.40.630.30">
    <property type="match status" value="1"/>
</dbReference>
<keyword evidence="5" id="KW-1185">Reference proteome</keyword>
<dbReference type="InterPro" id="IPR000182">
    <property type="entry name" value="GNAT_dom"/>
</dbReference>
<dbReference type="RefSeq" id="WP_184672971.1">
    <property type="nucleotide sequence ID" value="NZ_BAABAI010000016.1"/>
</dbReference>
<keyword evidence="4" id="KW-0687">Ribonucleoprotein</keyword>
<dbReference type="EMBL" id="JACHJS010000001">
    <property type="protein sequence ID" value="MBB4967909.1"/>
    <property type="molecule type" value="Genomic_DNA"/>
</dbReference>
<evidence type="ECO:0000256" key="1">
    <source>
        <dbReference type="ARBA" id="ARBA00022679"/>
    </source>
</evidence>
<keyword evidence="4" id="KW-0689">Ribosomal protein</keyword>
<dbReference type="PANTHER" id="PTHR43877">
    <property type="entry name" value="AMINOALKYLPHOSPHONATE N-ACETYLTRANSFERASE-RELATED-RELATED"/>
    <property type="match status" value="1"/>
</dbReference>
<dbReference type="Pfam" id="PF00583">
    <property type="entry name" value="Acetyltransf_1"/>
    <property type="match status" value="1"/>
</dbReference>
<dbReference type="InterPro" id="IPR016181">
    <property type="entry name" value="Acyl_CoA_acyltransferase"/>
</dbReference>
<protein>
    <submittedName>
        <fullName evidence="4">Ribosomal protein S18 acetylase RimI-like enzyme</fullName>
    </submittedName>
</protein>
<name>A0A7W7WXX8_9PSEU</name>
<dbReference type="CDD" id="cd04301">
    <property type="entry name" value="NAT_SF"/>
    <property type="match status" value="1"/>
</dbReference>
<reference evidence="4 5" key="1">
    <citation type="submission" date="2020-08" db="EMBL/GenBank/DDBJ databases">
        <title>Sequencing the genomes of 1000 actinobacteria strains.</title>
        <authorList>
            <person name="Klenk H.-P."/>
        </authorList>
    </citation>
    <scope>NUCLEOTIDE SEQUENCE [LARGE SCALE GENOMIC DNA]</scope>
    <source>
        <strain evidence="4 5">DSM 45084</strain>
    </source>
</reference>
<organism evidence="4 5">
    <name type="scientific">Saccharothrix violaceirubra</name>
    <dbReference type="NCBI Taxonomy" id="413306"/>
    <lineage>
        <taxon>Bacteria</taxon>
        <taxon>Bacillati</taxon>
        <taxon>Actinomycetota</taxon>
        <taxon>Actinomycetes</taxon>
        <taxon>Pseudonocardiales</taxon>
        <taxon>Pseudonocardiaceae</taxon>
        <taxon>Saccharothrix</taxon>
    </lineage>
</organism>
<gene>
    <name evidence="4" type="ORF">F4559_005268</name>
</gene>
<dbReference type="GO" id="GO:0016747">
    <property type="term" value="F:acyltransferase activity, transferring groups other than amino-acyl groups"/>
    <property type="evidence" value="ECO:0007669"/>
    <property type="project" value="InterPro"/>
</dbReference>
<dbReference type="AlphaFoldDB" id="A0A7W7WXX8"/>
<evidence type="ECO:0000256" key="2">
    <source>
        <dbReference type="ARBA" id="ARBA00023315"/>
    </source>
</evidence>